<dbReference type="RefSeq" id="WP_045368101.1">
    <property type="nucleotide sequence ID" value="NZ_AP014648.1"/>
</dbReference>
<dbReference type="Proteomes" id="UP000031643">
    <property type="component" value="Chromosome"/>
</dbReference>
<reference evidence="10 11" key="1">
    <citation type="submission" date="2014-09" db="EMBL/GenBank/DDBJ databases">
        <title>Genome sequencing of Methyloceanibacter caenitepidi Gela4.</title>
        <authorList>
            <person name="Takeuchi M."/>
            <person name="Susumu S."/>
            <person name="Kamagata Y."/>
            <person name="Oshima K."/>
            <person name="Hattori M."/>
            <person name="Iwasaki W."/>
        </authorList>
    </citation>
    <scope>NUCLEOTIDE SEQUENCE [LARGE SCALE GENOMIC DNA]</scope>
    <source>
        <strain evidence="10 11">Gela4</strain>
    </source>
</reference>
<evidence type="ECO:0000256" key="8">
    <source>
        <dbReference type="SAM" id="MobiDB-lite"/>
    </source>
</evidence>
<dbReference type="InterPro" id="IPR002059">
    <property type="entry name" value="CSP_DNA-bd"/>
</dbReference>
<sequence>MRQTGTVKFFNHTRGFGFITPDDGGKDVFLHISSLQRSGLPALDEGARVSFETEPDRRGKGPQAINVQLGE</sequence>
<dbReference type="SUPFAM" id="SSF50249">
    <property type="entry name" value="Nucleic acid-binding proteins"/>
    <property type="match status" value="1"/>
</dbReference>
<dbReference type="PROSITE" id="PS00352">
    <property type="entry name" value="CSD_1"/>
    <property type="match status" value="1"/>
</dbReference>
<evidence type="ECO:0000256" key="1">
    <source>
        <dbReference type="ARBA" id="ARBA00004496"/>
    </source>
</evidence>
<dbReference type="PANTHER" id="PTHR46565">
    <property type="entry name" value="COLD SHOCK DOMAIN PROTEIN 2"/>
    <property type="match status" value="1"/>
</dbReference>
<evidence type="ECO:0000256" key="2">
    <source>
        <dbReference type="ARBA" id="ARBA00022490"/>
    </source>
</evidence>
<dbReference type="PRINTS" id="PR00050">
    <property type="entry name" value="COLDSHOCK"/>
</dbReference>
<evidence type="ECO:0000313" key="11">
    <source>
        <dbReference type="Proteomes" id="UP000031643"/>
    </source>
</evidence>
<dbReference type="GO" id="GO:0003677">
    <property type="term" value="F:DNA binding"/>
    <property type="evidence" value="ECO:0007669"/>
    <property type="project" value="UniProtKB-KW"/>
</dbReference>
<dbReference type="OrthoDB" id="9801414at2"/>
<dbReference type="AlphaFoldDB" id="A0A0A8K6A2"/>
<accession>A0A0A8K6A2</accession>
<evidence type="ECO:0000313" key="10">
    <source>
        <dbReference type="EMBL" id="BAQ18072.1"/>
    </source>
</evidence>
<dbReference type="PROSITE" id="PS51857">
    <property type="entry name" value="CSD_2"/>
    <property type="match status" value="1"/>
</dbReference>
<keyword evidence="2" id="KW-0963">Cytoplasm</keyword>
<dbReference type="InterPro" id="IPR011129">
    <property type="entry name" value="CSD"/>
</dbReference>
<dbReference type="Gene3D" id="2.40.50.140">
    <property type="entry name" value="Nucleic acid-binding proteins"/>
    <property type="match status" value="1"/>
</dbReference>
<feature type="region of interest" description="Disordered" evidence="8">
    <location>
        <begin position="51"/>
        <end position="71"/>
    </location>
</feature>
<dbReference type="PANTHER" id="PTHR46565:SF20">
    <property type="entry name" value="COLD SHOCK DOMAIN-CONTAINING PROTEIN 4"/>
    <property type="match status" value="1"/>
</dbReference>
<dbReference type="EMBL" id="AP014648">
    <property type="protein sequence ID" value="BAQ18072.1"/>
    <property type="molecule type" value="Genomic_DNA"/>
</dbReference>
<evidence type="ECO:0000256" key="7">
    <source>
        <dbReference type="RuleBase" id="RU000408"/>
    </source>
</evidence>
<evidence type="ECO:0000259" key="9">
    <source>
        <dbReference type="PROSITE" id="PS51857"/>
    </source>
</evidence>
<dbReference type="CDD" id="cd04458">
    <property type="entry name" value="CSP_CDS"/>
    <property type="match status" value="1"/>
</dbReference>
<dbReference type="Pfam" id="PF00313">
    <property type="entry name" value="CSD"/>
    <property type="match status" value="1"/>
</dbReference>
<dbReference type="HOGENOM" id="CLU_117621_4_1_5"/>
<dbReference type="GO" id="GO:0005829">
    <property type="term" value="C:cytosol"/>
    <property type="evidence" value="ECO:0007669"/>
    <property type="project" value="UniProtKB-ARBA"/>
</dbReference>
<dbReference type="KEGG" id="mcg:GL4_2638"/>
<evidence type="ECO:0000256" key="5">
    <source>
        <dbReference type="ARBA" id="ARBA00023159"/>
    </source>
</evidence>
<dbReference type="InterPro" id="IPR012156">
    <property type="entry name" value="Cold_shock_CspA"/>
</dbReference>
<dbReference type="InterPro" id="IPR012340">
    <property type="entry name" value="NA-bd_OB-fold"/>
</dbReference>
<keyword evidence="3" id="KW-0805">Transcription regulation</keyword>
<proteinExistence type="predicted"/>
<dbReference type="InterPro" id="IPR019844">
    <property type="entry name" value="CSD_CS"/>
</dbReference>
<evidence type="ECO:0000256" key="4">
    <source>
        <dbReference type="ARBA" id="ARBA00023125"/>
    </source>
</evidence>
<keyword evidence="6" id="KW-0804">Transcription</keyword>
<gene>
    <name evidence="10" type="ORF">GL4_2638</name>
</gene>
<dbReference type="STRING" id="1384459.GL4_2638"/>
<keyword evidence="5" id="KW-0010">Activator</keyword>
<dbReference type="SMART" id="SM00357">
    <property type="entry name" value="CSP"/>
    <property type="match status" value="1"/>
</dbReference>
<comment type="subcellular location">
    <subcellularLocation>
        <location evidence="1 7">Cytoplasm</location>
    </subcellularLocation>
</comment>
<evidence type="ECO:0000256" key="3">
    <source>
        <dbReference type="ARBA" id="ARBA00023015"/>
    </source>
</evidence>
<organism evidence="10 11">
    <name type="scientific">Methyloceanibacter caenitepidi</name>
    <dbReference type="NCBI Taxonomy" id="1384459"/>
    <lineage>
        <taxon>Bacteria</taxon>
        <taxon>Pseudomonadati</taxon>
        <taxon>Pseudomonadota</taxon>
        <taxon>Alphaproteobacteria</taxon>
        <taxon>Hyphomicrobiales</taxon>
        <taxon>Hyphomicrobiaceae</taxon>
        <taxon>Methyloceanibacter</taxon>
    </lineage>
</organism>
<protein>
    <submittedName>
        <fullName evidence="10">Cold shock protein CspG</fullName>
    </submittedName>
</protein>
<name>A0A0A8K6A2_9HYPH</name>
<dbReference type="PIRSF" id="PIRSF002599">
    <property type="entry name" value="Cold_shock_A"/>
    <property type="match status" value="1"/>
</dbReference>
<keyword evidence="11" id="KW-1185">Reference proteome</keyword>
<feature type="domain" description="CSD" evidence="9">
    <location>
        <begin position="2"/>
        <end position="69"/>
    </location>
</feature>
<keyword evidence="4" id="KW-0238">DNA-binding</keyword>
<evidence type="ECO:0000256" key="6">
    <source>
        <dbReference type="ARBA" id="ARBA00023163"/>
    </source>
</evidence>